<keyword evidence="1" id="KW-0560">Oxidoreductase</keyword>
<comment type="caution">
    <text evidence="2">The sequence shown here is derived from an EMBL/GenBank/DDBJ whole genome shotgun (WGS) entry which is preliminary data.</text>
</comment>
<dbReference type="InterPro" id="IPR039068">
    <property type="entry name" value="PqqC-like"/>
</dbReference>
<dbReference type="PANTHER" id="PTHR40279">
    <property type="entry name" value="PQQC-LIKE PROTEIN"/>
    <property type="match status" value="1"/>
</dbReference>
<gene>
    <name evidence="2" type="ORF">C7B46_02665</name>
</gene>
<name>A0A2T2XKV6_9FIRM</name>
<reference evidence="2 3" key="1">
    <citation type="journal article" date="2014" name="BMC Genomics">
        <title>Comparison of environmental and isolate Sulfobacillus genomes reveals diverse carbon, sulfur, nitrogen, and hydrogen metabolisms.</title>
        <authorList>
            <person name="Justice N.B."/>
            <person name="Norman A."/>
            <person name="Brown C.T."/>
            <person name="Singh A."/>
            <person name="Thomas B.C."/>
            <person name="Banfield J.F."/>
        </authorList>
    </citation>
    <scope>NUCLEOTIDE SEQUENCE [LARGE SCALE GENOMIC DNA]</scope>
    <source>
        <strain evidence="2">AMDSBA4</strain>
    </source>
</reference>
<dbReference type="InterPro" id="IPR016084">
    <property type="entry name" value="Haem_Oase-like_multi-hlx"/>
</dbReference>
<evidence type="ECO:0000256" key="1">
    <source>
        <dbReference type="ARBA" id="ARBA00023002"/>
    </source>
</evidence>
<protein>
    <recommendedName>
        <fullName evidence="4">Iron-containing redox enzyme family protein</fullName>
    </recommendedName>
</protein>
<evidence type="ECO:0000313" key="2">
    <source>
        <dbReference type="EMBL" id="PSR35117.1"/>
    </source>
</evidence>
<organism evidence="2 3">
    <name type="scientific">Sulfobacillus benefaciens</name>
    <dbReference type="NCBI Taxonomy" id="453960"/>
    <lineage>
        <taxon>Bacteria</taxon>
        <taxon>Bacillati</taxon>
        <taxon>Bacillota</taxon>
        <taxon>Clostridia</taxon>
        <taxon>Eubacteriales</taxon>
        <taxon>Clostridiales Family XVII. Incertae Sedis</taxon>
        <taxon>Sulfobacillus</taxon>
    </lineage>
</organism>
<accession>A0A2T2XKV6</accession>
<dbReference type="SUPFAM" id="SSF48613">
    <property type="entry name" value="Heme oxygenase-like"/>
    <property type="match status" value="1"/>
</dbReference>
<sequence length="244" mass="27658">MLEEAPTCLEDVEGYLRSWVTHEFFGSPFFQWLAGGRYSHNQLRHFAIQYGYYSRHFPRVLGAAIAAMAPLSSWWIPLADNLWDEAGRGLPGRSHEELYRTFLLSVDPSLALDDWGIPSEPMSPVVGQAIDSFINFFRTASPLQAMVAVGLGSELFAADVMGRIAKDLEHPSYNDIHRLDLTFWTVHAESDEPRHYQLCRGILEQFSGPADLIMMREVGQEIADSERAMYTGLHHEMMLIHDAT</sequence>
<dbReference type="PANTHER" id="PTHR40279:SF3">
    <property type="entry name" value="4-AMINOBENZOATE SYNTHASE"/>
    <property type="match status" value="1"/>
</dbReference>
<dbReference type="SMART" id="SM01236">
    <property type="entry name" value="Haem_oxygenase_2"/>
    <property type="match status" value="1"/>
</dbReference>
<dbReference type="AlphaFoldDB" id="A0A2T2XKV6"/>
<dbReference type="PROSITE" id="PS50007">
    <property type="entry name" value="PIPLC_X_DOMAIN"/>
    <property type="match status" value="1"/>
</dbReference>
<dbReference type="Gene3D" id="1.20.910.10">
    <property type="entry name" value="Heme oxygenase-like"/>
    <property type="match status" value="1"/>
</dbReference>
<dbReference type="EMBL" id="PXYW01000004">
    <property type="protein sequence ID" value="PSR35117.1"/>
    <property type="molecule type" value="Genomic_DNA"/>
</dbReference>
<dbReference type="Pfam" id="PF14518">
    <property type="entry name" value="Haem_oxygenas_2"/>
    <property type="match status" value="1"/>
</dbReference>
<evidence type="ECO:0000313" key="3">
    <source>
        <dbReference type="Proteomes" id="UP000242972"/>
    </source>
</evidence>
<proteinExistence type="predicted"/>
<dbReference type="GO" id="GO:0016491">
    <property type="term" value="F:oxidoreductase activity"/>
    <property type="evidence" value="ECO:0007669"/>
    <property type="project" value="UniProtKB-KW"/>
</dbReference>
<dbReference type="Proteomes" id="UP000242972">
    <property type="component" value="Unassembled WGS sequence"/>
</dbReference>
<evidence type="ECO:0008006" key="4">
    <source>
        <dbReference type="Google" id="ProtNLM"/>
    </source>
</evidence>